<accession>A0ABR2IF17</accession>
<protein>
    <submittedName>
        <fullName evidence="2">Uncharacterized protein</fullName>
    </submittedName>
</protein>
<feature type="region of interest" description="Disordered" evidence="1">
    <location>
        <begin position="136"/>
        <end position="168"/>
    </location>
</feature>
<keyword evidence="3" id="KW-1185">Reference proteome</keyword>
<feature type="region of interest" description="Disordered" evidence="1">
    <location>
        <begin position="94"/>
        <end position="114"/>
    </location>
</feature>
<feature type="compositionally biased region" description="Basic and acidic residues" evidence="1">
    <location>
        <begin position="138"/>
        <end position="150"/>
    </location>
</feature>
<evidence type="ECO:0000313" key="2">
    <source>
        <dbReference type="EMBL" id="KAK8862166.1"/>
    </source>
</evidence>
<evidence type="ECO:0000256" key="1">
    <source>
        <dbReference type="SAM" id="MobiDB-lite"/>
    </source>
</evidence>
<gene>
    <name evidence="2" type="ORF">PGQ11_008401</name>
</gene>
<sequence length="168" mass="19141">MDRKARVKDATLCTSKHKYQLSRRELDRVFFAPQHQLPTAYSLYLSFSEASYSLFFSFLSSPSLVLLHLYGKTFSSPTDVFCLLVSTTKTKTHSVPSAKMPRSRNDSASSVGSQVSFQLPTELSVRDPIVRRATPFPFKHERSDSREQTRMEQWPTVLASFPPLSSRK</sequence>
<dbReference type="EMBL" id="JAPCWZ010000005">
    <property type="protein sequence ID" value="KAK8862166.1"/>
    <property type="molecule type" value="Genomic_DNA"/>
</dbReference>
<evidence type="ECO:0000313" key="3">
    <source>
        <dbReference type="Proteomes" id="UP001390339"/>
    </source>
</evidence>
<proteinExistence type="predicted"/>
<comment type="caution">
    <text evidence="2">The sequence shown here is derived from an EMBL/GenBank/DDBJ whole genome shotgun (WGS) entry which is preliminary data.</text>
</comment>
<organism evidence="2 3">
    <name type="scientific">Apiospora arundinis</name>
    <dbReference type="NCBI Taxonomy" id="335852"/>
    <lineage>
        <taxon>Eukaryota</taxon>
        <taxon>Fungi</taxon>
        <taxon>Dikarya</taxon>
        <taxon>Ascomycota</taxon>
        <taxon>Pezizomycotina</taxon>
        <taxon>Sordariomycetes</taxon>
        <taxon>Xylariomycetidae</taxon>
        <taxon>Amphisphaeriales</taxon>
        <taxon>Apiosporaceae</taxon>
        <taxon>Apiospora</taxon>
    </lineage>
</organism>
<dbReference type="Proteomes" id="UP001390339">
    <property type="component" value="Unassembled WGS sequence"/>
</dbReference>
<reference evidence="2 3" key="1">
    <citation type="journal article" date="2024" name="IMA Fungus">
        <title>Apiospora arundinis, a panoply of carbohydrate-active enzymes and secondary metabolites.</title>
        <authorList>
            <person name="Sorensen T."/>
            <person name="Petersen C."/>
            <person name="Muurmann A.T."/>
            <person name="Christiansen J.V."/>
            <person name="Brundto M.L."/>
            <person name="Overgaard C.K."/>
            <person name="Boysen A.T."/>
            <person name="Wollenberg R.D."/>
            <person name="Larsen T.O."/>
            <person name="Sorensen J.L."/>
            <person name="Nielsen K.L."/>
            <person name="Sondergaard T.E."/>
        </authorList>
    </citation>
    <scope>NUCLEOTIDE SEQUENCE [LARGE SCALE GENOMIC DNA]</scope>
    <source>
        <strain evidence="2 3">AAU 773</strain>
    </source>
</reference>
<name>A0ABR2IF17_9PEZI</name>